<evidence type="ECO:0000313" key="2">
    <source>
        <dbReference type="EMBL" id="CAB3978486.1"/>
    </source>
</evidence>
<accession>A0A6S7FRN7</accession>
<sequence>MLTVHSLTKATTHTIMLGINGEPRSTAQQQDSPPDEESKSPTPANEIDYTDEDDGIKEDENDKKDESKKEQNTKDEVHEDEDKREPFPRDQKSPPAKNPKTPASTFEEKQRQLLLADCQRLKKKMTKVKTSIERPPLKPFTPYLFNSLEPYYNQYIVNYVASELQDEEEERPKTNYGQRATSLGIVEPQVSWRMDNVPGPFRSTRLQTSPTTQKKWTGATHRDTSLGSTRLPTFPKPSFPKINIPEYSASRMDYSKVLKFRIEMDRKIENLNRKKVQMDYDRTLKDWERMNLNELKELPPYSRHHVSKAIKTYFGTSKGATRAVNSLSKQLEVE</sequence>
<feature type="region of interest" description="Disordered" evidence="1">
    <location>
        <begin position="1"/>
        <end position="109"/>
    </location>
</feature>
<feature type="compositionally biased region" description="Polar residues" evidence="1">
    <location>
        <begin position="204"/>
        <end position="215"/>
    </location>
</feature>
<gene>
    <name evidence="2" type="ORF">PACLA_8A052863</name>
</gene>
<comment type="caution">
    <text evidence="2">The sequence shown here is derived from an EMBL/GenBank/DDBJ whole genome shotgun (WGS) entry which is preliminary data.</text>
</comment>
<feature type="region of interest" description="Disordered" evidence="1">
    <location>
        <begin position="198"/>
        <end position="232"/>
    </location>
</feature>
<name>A0A6S7FRN7_PARCT</name>
<evidence type="ECO:0000313" key="3">
    <source>
        <dbReference type="Proteomes" id="UP001152795"/>
    </source>
</evidence>
<dbReference type="OrthoDB" id="5975019at2759"/>
<feature type="compositionally biased region" description="Polar residues" evidence="1">
    <location>
        <begin position="23"/>
        <end position="32"/>
    </location>
</feature>
<feature type="compositionally biased region" description="Acidic residues" evidence="1">
    <location>
        <begin position="48"/>
        <end position="57"/>
    </location>
</feature>
<dbReference type="AlphaFoldDB" id="A0A6S7FRN7"/>
<reference evidence="2" key="1">
    <citation type="submission" date="2020-04" db="EMBL/GenBank/DDBJ databases">
        <authorList>
            <person name="Alioto T."/>
            <person name="Alioto T."/>
            <person name="Gomez Garrido J."/>
        </authorList>
    </citation>
    <scope>NUCLEOTIDE SEQUENCE</scope>
    <source>
        <strain evidence="2">A484AB</strain>
    </source>
</reference>
<keyword evidence="3" id="KW-1185">Reference proteome</keyword>
<proteinExistence type="predicted"/>
<evidence type="ECO:0000256" key="1">
    <source>
        <dbReference type="SAM" id="MobiDB-lite"/>
    </source>
</evidence>
<organism evidence="2 3">
    <name type="scientific">Paramuricea clavata</name>
    <name type="common">Red gorgonian</name>
    <name type="synonym">Violescent sea-whip</name>
    <dbReference type="NCBI Taxonomy" id="317549"/>
    <lineage>
        <taxon>Eukaryota</taxon>
        <taxon>Metazoa</taxon>
        <taxon>Cnidaria</taxon>
        <taxon>Anthozoa</taxon>
        <taxon>Octocorallia</taxon>
        <taxon>Malacalcyonacea</taxon>
        <taxon>Plexauridae</taxon>
        <taxon>Paramuricea</taxon>
    </lineage>
</organism>
<feature type="compositionally biased region" description="Polar residues" evidence="1">
    <location>
        <begin position="1"/>
        <end position="14"/>
    </location>
</feature>
<dbReference type="EMBL" id="CACRXK020000117">
    <property type="protein sequence ID" value="CAB3978486.1"/>
    <property type="molecule type" value="Genomic_DNA"/>
</dbReference>
<protein>
    <submittedName>
        <fullName evidence="2">Uncharacterized protein</fullName>
    </submittedName>
</protein>
<feature type="compositionally biased region" description="Basic and acidic residues" evidence="1">
    <location>
        <begin position="58"/>
        <end position="92"/>
    </location>
</feature>
<dbReference type="Proteomes" id="UP001152795">
    <property type="component" value="Unassembled WGS sequence"/>
</dbReference>